<reference evidence="2" key="1">
    <citation type="submission" date="2017-09" db="EMBL/GenBank/DDBJ databases">
        <title>Depth-based differentiation of microbial function through sediment-hosted aquifers and enrichment of novel symbionts in the deep terrestrial subsurface.</title>
        <authorList>
            <person name="Probst A.J."/>
            <person name="Ladd B."/>
            <person name="Jarett J.K."/>
            <person name="Geller-Mcgrath D.E."/>
            <person name="Sieber C.M.K."/>
            <person name="Emerson J.B."/>
            <person name="Anantharaman K."/>
            <person name="Thomas B.C."/>
            <person name="Malmstrom R."/>
            <person name="Stieglmeier M."/>
            <person name="Klingl A."/>
            <person name="Woyke T."/>
            <person name="Ryan C.M."/>
            <person name="Banfield J.F."/>
        </authorList>
    </citation>
    <scope>NUCLEOTIDE SEQUENCE [LARGE SCALE GENOMIC DNA]</scope>
</reference>
<proteinExistence type="predicted"/>
<name>A0A2M6W242_9BACT</name>
<dbReference type="AlphaFoldDB" id="A0A2M6W242"/>
<evidence type="ECO:0000313" key="2">
    <source>
        <dbReference type="Proteomes" id="UP000229362"/>
    </source>
</evidence>
<protein>
    <submittedName>
        <fullName evidence="1">Uncharacterized protein</fullName>
    </submittedName>
</protein>
<accession>A0A2M6W242</accession>
<dbReference type="Proteomes" id="UP000229362">
    <property type="component" value="Unassembled WGS sequence"/>
</dbReference>
<sequence>MPIEHTRLLFERLCRQIPPLVPDSIQKDMSNALEQVQDNVSLTLEELEDTVVSFGKKLWPYREAFLEFYRVYEGHMGETFLMQKMSPHLKKKYRLFKEMGGTFRDFHEGGTMDLFTSEDRVELCEFLVDVNREIWEYTVQKVLSTDRLQYEDRIKEFETIFEQVEKKIDALHTMADDEQEHPELAAEIREHIRGFEQGVSLLGPKVGFEALCEPDYFEGRRQEKKMLRHV</sequence>
<organism evidence="1 2">
    <name type="scientific">Candidatus Magasanikbacteria bacterium CG10_big_fil_rev_8_21_14_0_10_43_6</name>
    <dbReference type="NCBI Taxonomy" id="1974650"/>
    <lineage>
        <taxon>Bacteria</taxon>
        <taxon>Candidatus Magasanikiibacteriota</taxon>
    </lineage>
</organism>
<gene>
    <name evidence="1" type="ORF">COU33_00870</name>
</gene>
<comment type="caution">
    <text evidence="1">The sequence shown here is derived from an EMBL/GenBank/DDBJ whole genome shotgun (WGS) entry which is preliminary data.</text>
</comment>
<evidence type="ECO:0000313" key="1">
    <source>
        <dbReference type="EMBL" id="PIT86852.1"/>
    </source>
</evidence>
<dbReference type="EMBL" id="PFBZ01000035">
    <property type="protein sequence ID" value="PIT86852.1"/>
    <property type="molecule type" value="Genomic_DNA"/>
</dbReference>